<organism evidence="3 4">
    <name type="scientific">Catenovulum adriaticum</name>
    <dbReference type="NCBI Taxonomy" id="2984846"/>
    <lineage>
        <taxon>Bacteria</taxon>
        <taxon>Pseudomonadati</taxon>
        <taxon>Pseudomonadota</taxon>
        <taxon>Gammaproteobacteria</taxon>
        <taxon>Alteromonadales</taxon>
        <taxon>Alteromonadaceae</taxon>
        <taxon>Catenovulum</taxon>
    </lineage>
</organism>
<gene>
    <name evidence="3" type="ORF">OLW01_03830</name>
</gene>
<dbReference type="PROSITE" id="PS51257">
    <property type="entry name" value="PROKAR_LIPOPROTEIN"/>
    <property type="match status" value="1"/>
</dbReference>
<dbReference type="CDD" id="cd00118">
    <property type="entry name" value="LysM"/>
    <property type="match status" value="3"/>
</dbReference>
<dbReference type="InterPro" id="IPR023346">
    <property type="entry name" value="Lysozyme-like_dom_sf"/>
</dbReference>
<evidence type="ECO:0000313" key="4">
    <source>
        <dbReference type="Proteomes" id="UP001163726"/>
    </source>
</evidence>
<dbReference type="InterPro" id="IPR000189">
    <property type="entry name" value="Transglyc_AS"/>
</dbReference>
<dbReference type="CDD" id="cd16894">
    <property type="entry name" value="MltD-like"/>
    <property type="match status" value="1"/>
</dbReference>
<dbReference type="SUPFAM" id="SSF54106">
    <property type="entry name" value="LysM domain"/>
    <property type="match status" value="3"/>
</dbReference>
<feature type="domain" description="LysM" evidence="2">
    <location>
        <begin position="487"/>
        <end position="531"/>
    </location>
</feature>
<dbReference type="PROSITE" id="PS00922">
    <property type="entry name" value="TRANSGLYCOSYLASE"/>
    <property type="match status" value="1"/>
</dbReference>
<comment type="similarity">
    <text evidence="1">Belongs to the transglycosylase Slt family.</text>
</comment>
<dbReference type="Pfam" id="PF01464">
    <property type="entry name" value="SLT"/>
    <property type="match status" value="1"/>
</dbReference>
<reference evidence="3" key="1">
    <citation type="submission" date="2022-10" db="EMBL/GenBank/DDBJ databases">
        <title>Catenovulum adriacola sp. nov. isolated in the Harbour of Susak.</title>
        <authorList>
            <person name="Schoch T."/>
            <person name="Reich S.J."/>
            <person name="Stoeferle S."/>
            <person name="Flaiz M."/>
            <person name="Kazda M."/>
            <person name="Riedel C.U."/>
            <person name="Duerre P."/>
        </authorList>
    </citation>
    <scope>NUCLEOTIDE SEQUENCE</scope>
    <source>
        <strain evidence="3">TS8</strain>
    </source>
</reference>
<dbReference type="SUPFAM" id="SSF53955">
    <property type="entry name" value="Lysozyme-like"/>
    <property type="match status" value="1"/>
</dbReference>
<dbReference type="InterPro" id="IPR036779">
    <property type="entry name" value="LysM_dom_sf"/>
</dbReference>
<protein>
    <submittedName>
        <fullName evidence="3">LysM peptidoglycan-binding domain-containing protein</fullName>
    </submittedName>
</protein>
<dbReference type="EMBL" id="CP109965">
    <property type="protein sequence ID" value="WAJ70943.1"/>
    <property type="molecule type" value="Genomic_DNA"/>
</dbReference>
<accession>A0ABY7ANZ2</accession>
<dbReference type="Gene3D" id="3.10.350.10">
    <property type="entry name" value="LysM domain"/>
    <property type="match status" value="3"/>
</dbReference>
<feature type="domain" description="LysM" evidence="2">
    <location>
        <begin position="351"/>
        <end position="394"/>
    </location>
</feature>
<evidence type="ECO:0000259" key="2">
    <source>
        <dbReference type="PROSITE" id="PS51782"/>
    </source>
</evidence>
<dbReference type="InterPro" id="IPR008258">
    <property type="entry name" value="Transglycosylase_SLT_dom_1"/>
</dbReference>
<dbReference type="PANTHER" id="PTHR33734">
    <property type="entry name" value="LYSM DOMAIN-CONTAINING GPI-ANCHORED PROTEIN 2"/>
    <property type="match status" value="1"/>
</dbReference>
<dbReference type="PANTHER" id="PTHR33734:SF22">
    <property type="entry name" value="MEMBRANE-BOUND LYTIC MUREIN TRANSGLYCOSYLASE D"/>
    <property type="match status" value="1"/>
</dbReference>
<proteinExistence type="inferred from homology"/>
<dbReference type="Pfam" id="PF01476">
    <property type="entry name" value="LysM"/>
    <property type="match status" value="3"/>
</dbReference>
<evidence type="ECO:0000256" key="1">
    <source>
        <dbReference type="ARBA" id="ARBA00007734"/>
    </source>
</evidence>
<dbReference type="SMART" id="SM00257">
    <property type="entry name" value="LysM"/>
    <property type="match status" value="3"/>
</dbReference>
<keyword evidence="4" id="KW-1185">Reference proteome</keyword>
<dbReference type="Gene3D" id="1.10.530.10">
    <property type="match status" value="1"/>
</dbReference>
<dbReference type="Proteomes" id="UP001163726">
    <property type="component" value="Chromosome"/>
</dbReference>
<sequence length="538" mass="60718">MYKCVFPLVACLALSGCQQLSKVQQSATANVTDSASEDTNNNFIAAEVSTDELANISDVTNSEPQTQSNKESALVYGDVWKRIQAQLNFPIPNNRRLQIQRTWYAKHPDYLNRVAKRAEPFLYYIVGEIEKRGLPMELALLPIVESAFDPYAHSHVNASGLWQFVPGTAKHFGLAQNWWYDGRRDVIAATKAALDYLERLNKQFDGNWLHALAAYNSGEGRVARAIQKNYRAGENIDYWSLELPRETDAYVPKLLALADIFKRPYKYDLTLYKIPNVQTLDVVELDRQIDLSLAGKLIDMPVKDIKALNPGYDQWATSPDGPHRFLLPIEKAELLARKVKALPANELMTWTRYKIQRGDSLSKIAEKYKTTMAVIRKANKIKGNNIRAGSYLLIPGHDASASQIAEVSQAAQTKSVSTSETNDIEYIVKSGDSFWEISQKHKVSIKEITKWNNLSANASIFPGQILIIKRKDGQITGFEPGTDTQKVKYKVRPGDSLARIAQKFKVSIKDIEAWNKINRKKYLQPGQMLDLHVNTSQI</sequence>
<dbReference type="PROSITE" id="PS51782">
    <property type="entry name" value="LYSM"/>
    <property type="match status" value="3"/>
</dbReference>
<name>A0ABY7ANZ2_9ALTE</name>
<evidence type="ECO:0000313" key="3">
    <source>
        <dbReference type="EMBL" id="WAJ70943.1"/>
    </source>
</evidence>
<dbReference type="InterPro" id="IPR018392">
    <property type="entry name" value="LysM"/>
</dbReference>
<dbReference type="RefSeq" id="WP_268075343.1">
    <property type="nucleotide sequence ID" value="NZ_CP109965.1"/>
</dbReference>
<feature type="domain" description="LysM" evidence="2">
    <location>
        <begin position="424"/>
        <end position="468"/>
    </location>
</feature>